<evidence type="ECO:0000256" key="9">
    <source>
        <dbReference type="PROSITE-ProRule" id="PRU01373"/>
    </source>
</evidence>
<comment type="similarity">
    <text evidence="2">Belongs to the YkuD family.</text>
</comment>
<keyword evidence="7 9" id="KW-0573">Peptidoglycan synthesis</keyword>
<evidence type="ECO:0000256" key="3">
    <source>
        <dbReference type="ARBA" id="ARBA00022676"/>
    </source>
</evidence>
<evidence type="ECO:0000259" key="11">
    <source>
        <dbReference type="PROSITE" id="PS52029"/>
    </source>
</evidence>
<feature type="active site" description="Proton donor/acceptor" evidence="9">
    <location>
        <position position="159"/>
    </location>
</feature>
<keyword evidence="8 9" id="KW-0961">Cell wall biogenesis/degradation</keyword>
<organism evidence="12 13">
    <name type="scientific">Afifella marina DSM 2698</name>
    <dbReference type="NCBI Taxonomy" id="1120955"/>
    <lineage>
        <taxon>Bacteria</taxon>
        <taxon>Pseudomonadati</taxon>
        <taxon>Pseudomonadota</taxon>
        <taxon>Alphaproteobacteria</taxon>
        <taxon>Hyphomicrobiales</taxon>
        <taxon>Afifellaceae</taxon>
        <taxon>Afifella</taxon>
    </lineage>
</organism>
<dbReference type="AlphaFoldDB" id="A0A1G5MMD4"/>
<proteinExistence type="inferred from homology"/>
<comment type="pathway">
    <text evidence="1 9">Cell wall biogenesis; peptidoglycan biosynthesis.</text>
</comment>
<evidence type="ECO:0000256" key="2">
    <source>
        <dbReference type="ARBA" id="ARBA00005992"/>
    </source>
</evidence>
<keyword evidence="12" id="KW-0449">Lipoprotein</keyword>
<dbReference type="Gene3D" id="2.40.440.10">
    <property type="entry name" value="L,D-transpeptidase catalytic domain-like"/>
    <property type="match status" value="1"/>
</dbReference>
<dbReference type="InterPro" id="IPR005490">
    <property type="entry name" value="LD_TPept_cat_dom"/>
</dbReference>
<feature type="domain" description="L,D-TPase catalytic" evidence="11">
    <location>
        <begin position="70"/>
        <end position="199"/>
    </location>
</feature>
<sequence>MRKFGLLATAVAVALVSAVSFAANASAQPTARFFDPVSKQWLSFGPGARHHGKSPVQREVVDYTGPYGPNTIIVDTGERRLYYVMDNGKALKYGVGVGREGFQWAGTHRVTRKAEWPGWTPPPAMRKRQPGLPAHMEGGPNNPLGARALYIGNTYYRIHGSNEPWTIGTAVSSGCIRMTNDDVTDLYERVNVGTKVVVRR</sequence>
<dbReference type="OrthoDB" id="9813664at2"/>
<feature type="signal peptide" evidence="10">
    <location>
        <begin position="1"/>
        <end position="22"/>
    </location>
</feature>
<keyword evidence="6 9" id="KW-0133">Cell shape</keyword>
<dbReference type="CDD" id="cd16913">
    <property type="entry name" value="YkuD_like"/>
    <property type="match status" value="1"/>
</dbReference>
<evidence type="ECO:0000256" key="6">
    <source>
        <dbReference type="ARBA" id="ARBA00022960"/>
    </source>
</evidence>
<dbReference type="GO" id="GO:0071972">
    <property type="term" value="F:peptidoglycan L,D-transpeptidase activity"/>
    <property type="evidence" value="ECO:0007669"/>
    <property type="project" value="TreeGrafter"/>
</dbReference>
<feature type="active site" description="Nucleophile" evidence="9">
    <location>
        <position position="175"/>
    </location>
</feature>
<evidence type="ECO:0000256" key="10">
    <source>
        <dbReference type="SAM" id="SignalP"/>
    </source>
</evidence>
<dbReference type="Proteomes" id="UP000199347">
    <property type="component" value="Unassembled WGS sequence"/>
</dbReference>
<evidence type="ECO:0000313" key="12">
    <source>
        <dbReference type="EMBL" id="SCZ25699.1"/>
    </source>
</evidence>
<dbReference type="PROSITE" id="PS52029">
    <property type="entry name" value="LD_TPASE"/>
    <property type="match status" value="1"/>
</dbReference>
<dbReference type="EMBL" id="FMVW01000001">
    <property type="protein sequence ID" value="SCZ25699.1"/>
    <property type="molecule type" value="Genomic_DNA"/>
</dbReference>
<evidence type="ECO:0000256" key="8">
    <source>
        <dbReference type="ARBA" id="ARBA00023316"/>
    </source>
</evidence>
<dbReference type="GO" id="GO:0071555">
    <property type="term" value="P:cell wall organization"/>
    <property type="evidence" value="ECO:0007669"/>
    <property type="project" value="UniProtKB-UniRule"/>
</dbReference>
<keyword evidence="3" id="KW-0328">Glycosyltransferase</keyword>
<name>A0A1G5MMD4_AFIMA</name>
<evidence type="ECO:0000256" key="1">
    <source>
        <dbReference type="ARBA" id="ARBA00004752"/>
    </source>
</evidence>
<gene>
    <name evidence="12" type="ORF">SAMN03080610_00825</name>
</gene>
<keyword evidence="4" id="KW-0808">Transferase</keyword>
<evidence type="ECO:0000256" key="7">
    <source>
        <dbReference type="ARBA" id="ARBA00022984"/>
    </source>
</evidence>
<dbReference type="PANTHER" id="PTHR30582">
    <property type="entry name" value="L,D-TRANSPEPTIDASE"/>
    <property type="match status" value="1"/>
</dbReference>
<dbReference type="GO" id="GO:0005576">
    <property type="term" value="C:extracellular region"/>
    <property type="evidence" value="ECO:0007669"/>
    <property type="project" value="TreeGrafter"/>
</dbReference>
<dbReference type="UniPathway" id="UPA00219"/>
<dbReference type="Pfam" id="PF03734">
    <property type="entry name" value="YkuD"/>
    <property type="match status" value="1"/>
</dbReference>
<dbReference type="SUPFAM" id="SSF141523">
    <property type="entry name" value="L,D-transpeptidase catalytic domain-like"/>
    <property type="match status" value="1"/>
</dbReference>
<dbReference type="STRING" id="1120955.SAMN03080610_00825"/>
<feature type="chain" id="PRO_5011740795" evidence="10">
    <location>
        <begin position="23"/>
        <end position="200"/>
    </location>
</feature>
<protein>
    <submittedName>
        <fullName evidence="12">Lipoprotein-anchoring transpeptidase ErfK/SrfK</fullName>
    </submittedName>
</protein>
<dbReference type="GO" id="GO:0016757">
    <property type="term" value="F:glycosyltransferase activity"/>
    <property type="evidence" value="ECO:0007669"/>
    <property type="project" value="UniProtKB-KW"/>
</dbReference>
<dbReference type="GO" id="GO:0008360">
    <property type="term" value="P:regulation of cell shape"/>
    <property type="evidence" value="ECO:0007669"/>
    <property type="project" value="UniProtKB-UniRule"/>
</dbReference>
<keyword evidence="13" id="KW-1185">Reference proteome</keyword>
<evidence type="ECO:0000256" key="5">
    <source>
        <dbReference type="ARBA" id="ARBA00022801"/>
    </source>
</evidence>
<keyword evidence="5" id="KW-0378">Hydrolase</keyword>
<evidence type="ECO:0000313" key="13">
    <source>
        <dbReference type="Proteomes" id="UP000199347"/>
    </source>
</evidence>
<accession>A0A1G5MMD4</accession>
<dbReference type="InterPro" id="IPR038063">
    <property type="entry name" value="Transpep_catalytic_dom"/>
</dbReference>
<dbReference type="PANTHER" id="PTHR30582:SF24">
    <property type="entry name" value="L,D-TRANSPEPTIDASE ERFK_SRFK-RELATED"/>
    <property type="match status" value="1"/>
</dbReference>
<evidence type="ECO:0000256" key="4">
    <source>
        <dbReference type="ARBA" id="ARBA00022679"/>
    </source>
</evidence>
<dbReference type="FunFam" id="2.40.440.10:FF:000002">
    <property type="entry name" value="L,D-transpeptidase ErfK/SrfK"/>
    <property type="match status" value="1"/>
</dbReference>
<dbReference type="GO" id="GO:0018104">
    <property type="term" value="P:peptidoglycan-protein cross-linking"/>
    <property type="evidence" value="ECO:0007669"/>
    <property type="project" value="TreeGrafter"/>
</dbReference>
<keyword evidence="10" id="KW-0732">Signal</keyword>
<dbReference type="InterPro" id="IPR050979">
    <property type="entry name" value="LD-transpeptidase"/>
</dbReference>
<reference evidence="12 13" key="1">
    <citation type="submission" date="2016-10" db="EMBL/GenBank/DDBJ databases">
        <authorList>
            <person name="de Groot N.N."/>
        </authorList>
    </citation>
    <scope>NUCLEOTIDE SEQUENCE [LARGE SCALE GENOMIC DNA]</scope>
    <source>
        <strain evidence="12 13">DSM 2698</strain>
    </source>
</reference>
<dbReference type="RefSeq" id="WP_092809751.1">
    <property type="nucleotide sequence ID" value="NZ_FMVW01000001.1"/>
</dbReference>